<dbReference type="InterPro" id="IPR036249">
    <property type="entry name" value="Thioredoxin-like_sf"/>
</dbReference>
<dbReference type="InterPro" id="IPR013766">
    <property type="entry name" value="Thioredoxin_domain"/>
</dbReference>
<dbReference type="EMBL" id="WOSW01000017">
    <property type="protein sequence ID" value="NHO32892.1"/>
    <property type="molecule type" value="Genomic_DNA"/>
</dbReference>
<comment type="function">
    <text evidence="4">Thiol-specific peroxidase that catalyzes the reduction of hydrogen peroxide and organic hydroperoxides to water and alcohols, respectively. Plays a role in cell protection against oxidative stress by detoxifying peroxides.</text>
</comment>
<dbReference type="Gene3D" id="3.40.30.10">
    <property type="entry name" value="Glutaredoxin"/>
    <property type="match status" value="1"/>
</dbReference>
<feature type="domain" description="Thioredoxin" evidence="6">
    <location>
        <begin position="20"/>
        <end position="175"/>
    </location>
</feature>
<dbReference type="PROSITE" id="PS51352">
    <property type="entry name" value="THIOREDOXIN_2"/>
    <property type="match status" value="1"/>
</dbReference>
<dbReference type="InterPro" id="IPR019479">
    <property type="entry name" value="Peroxiredoxin_C"/>
</dbReference>
<organism evidence="7 8">
    <name type="scientific">Acetobacter fallax</name>
    <dbReference type="NCBI Taxonomy" id="1737473"/>
    <lineage>
        <taxon>Bacteria</taxon>
        <taxon>Pseudomonadati</taxon>
        <taxon>Pseudomonadota</taxon>
        <taxon>Alphaproteobacteria</taxon>
        <taxon>Acetobacterales</taxon>
        <taxon>Acetobacteraceae</taxon>
        <taxon>Acetobacter</taxon>
    </lineage>
</organism>
<evidence type="ECO:0000256" key="5">
    <source>
        <dbReference type="SAM" id="MobiDB-lite"/>
    </source>
</evidence>
<feature type="region of interest" description="Disordered" evidence="5">
    <location>
        <begin position="1"/>
        <end position="28"/>
    </location>
</feature>
<evidence type="ECO:0000256" key="4">
    <source>
        <dbReference type="ARBA" id="ARBA00037420"/>
    </source>
</evidence>
<evidence type="ECO:0000259" key="6">
    <source>
        <dbReference type="PROSITE" id="PS51352"/>
    </source>
</evidence>
<evidence type="ECO:0000313" key="8">
    <source>
        <dbReference type="Proteomes" id="UP000615326"/>
    </source>
</evidence>
<protein>
    <recommendedName>
        <fullName evidence="3">Thioredoxin peroxidase</fullName>
    </recommendedName>
</protein>
<comment type="caution">
    <text evidence="7">The sequence shown here is derived from an EMBL/GenBank/DDBJ whole genome shotgun (WGS) entry which is preliminary data.</text>
</comment>
<dbReference type="Proteomes" id="UP000615326">
    <property type="component" value="Unassembled WGS sequence"/>
</dbReference>
<proteinExistence type="inferred from homology"/>
<dbReference type="InterPro" id="IPR050217">
    <property type="entry name" value="Peroxiredoxin"/>
</dbReference>
<keyword evidence="8" id="KW-1185">Reference proteome</keyword>
<comment type="similarity">
    <text evidence="1">Belongs to the peroxiredoxin family. AhpC/Prx1 subfamily.</text>
</comment>
<dbReference type="InterPro" id="IPR000866">
    <property type="entry name" value="AhpC/TSA"/>
</dbReference>
<evidence type="ECO:0000256" key="1">
    <source>
        <dbReference type="ARBA" id="ARBA00009796"/>
    </source>
</evidence>
<accession>A0ABX0KAW4</accession>
<keyword evidence="7" id="KW-0575">Peroxidase</keyword>
<evidence type="ECO:0000313" key="7">
    <source>
        <dbReference type="EMBL" id="NHO32892.1"/>
    </source>
</evidence>
<evidence type="ECO:0000256" key="3">
    <source>
        <dbReference type="ARBA" id="ARBA00032824"/>
    </source>
</evidence>
<reference evidence="7 8" key="1">
    <citation type="journal article" date="2020" name="Int. J. Syst. Evol. Microbiol.">
        <title>Novel acetic acid bacteria from cider fermentations: Acetobacter conturbans sp. nov. and Acetobacter fallax sp. nov.</title>
        <authorList>
            <person name="Sombolestani A.S."/>
            <person name="Cleenwerck I."/>
            <person name="Cnockaert M."/>
            <person name="Borremans W."/>
            <person name="Wieme A.D."/>
            <person name="De Vuyst L."/>
            <person name="Vandamme P."/>
        </authorList>
    </citation>
    <scope>NUCLEOTIDE SEQUENCE [LARGE SCALE GENOMIC DNA]</scope>
    <source>
        <strain evidence="7 8">LMG 1637</strain>
    </source>
</reference>
<keyword evidence="2 7" id="KW-0560">Oxidoreductase</keyword>
<dbReference type="Pfam" id="PF00578">
    <property type="entry name" value="AhpC-TSA"/>
    <property type="match status" value="1"/>
</dbReference>
<dbReference type="PANTHER" id="PTHR10681:SF128">
    <property type="entry name" value="THIOREDOXIN-DEPENDENT PEROXIDE REDUCTASE, MITOCHONDRIAL"/>
    <property type="match status" value="1"/>
</dbReference>
<dbReference type="GO" id="GO:0004601">
    <property type="term" value="F:peroxidase activity"/>
    <property type="evidence" value="ECO:0007669"/>
    <property type="project" value="UniProtKB-KW"/>
</dbReference>
<dbReference type="NCBIfam" id="NF009668">
    <property type="entry name" value="PRK13189.1"/>
    <property type="match status" value="1"/>
</dbReference>
<evidence type="ECO:0000256" key="2">
    <source>
        <dbReference type="ARBA" id="ARBA00023002"/>
    </source>
</evidence>
<sequence length="221" mass="23732">MIMTGPSPAPLPVPQESATPRIGDAAPDFSARTTRGPLTLSDLRGQWVLLFSHPADFTPVCTSEFIALAKANDQFVSLNCRLVGLSIDSLPSHLAWLEAIHTSFGVRVPFPVVEDPSMAIARAYGMLDASAESSATIRGVYAIDPEGIIRAMTWYPASVGRSVSELLRLIQALQQVDRDGVLTPEGWLPGDDIVVPAELTEDAVTATGLAWFLQYARCTPA</sequence>
<dbReference type="PANTHER" id="PTHR10681">
    <property type="entry name" value="THIOREDOXIN PEROXIDASE"/>
    <property type="match status" value="1"/>
</dbReference>
<dbReference type="Pfam" id="PF10417">
    <property type="entry name" value="1-cysPrx_C"/>
    <property type="match status" value="1"/>
</dbReference>
<name>A0ABX0KAW4_9PROT</name>
<dbReference type="PIRSF" id="PIRSF000239">
    <property type="entry name" value="AHPC"/>
    <property type="match status" value="1"/>
</dbReference>
<dbReference type="SUPFAM" id="SSF52833">
    <property type="entry name" value="Thioredoxin-like"/>
    <property type="match status" value="1"/>
</dbReference>
<dbReference type="InterPro" id="IPR024706">
    <property type="entry name" value="Peroxiredoxin_AhpC-typ"/>
</dbReference>
<gene>
    <name evidence="7" type="ORF">GOB84_10055</name>
</gene>